<feature type="non-terminal residue" evidence="1">
    <location>
        <position position="47"/>
    </location>
</feature>
<evidence type="ECO:0000313" key="2">
    <source>
        <dbReference type="Proteomes" id="UP000789920"/>
    </source>
</evidence>
<organism evidence="1 2">
    <name type="scientific">Racocetra persica</name>
    <dbReference type="NCBI Taxonomy" id="160502"/>
    <lineage>
        <taxon>Eukaryota</taxon>
        <taxon>Fungi</taxon>
        <taxon>Fungi incertae sedis</taxon>
        <taxon>Mucoromycota</taxon>
        <taxon>Glomeromycotina</taxon>
        <taxon>Glomeromycetes</taxon>
        <taxon>Diversisporales</taxon>
        <taxon>Gigasporaceae</taxon>
        <taxon>Racocetra</taxon>
    </lineage>
</organism>
<comment type="caution">
    <text evidence="1">The sequence shown here is derived from an EMBL/GenBank/DDBJ whole genome shotgun (WGS) entry which is preliminary data.</text>
</comment>
<gene>
    <name evidence="1" type="ORF">RPERSI_LOCUS29115</name>
</gene>
<sequence length="47" mass="5794">DINIYSKNFEEHLTHLEEVFYRLNSAGLRLKPTKYHFMKQKLKFLDH</sequence>
<dbReference type="EMBL" id="CAJVQC010108460">
    <property type="protein sequence ID" value="CAG8834197.1"/>
    <property type="molecule type" value="Genomic_DNA"/>
</dbReference>
<protein>
    <submittedName>
        <fullName evidence="1">5375_t:CDS:1</fullName>
    </submittedName>
</protein>
<keyword evidence="2" id="KW-1185">Reference proteome</keyword>
<accession>A0ACA9SD29</accession>
<evidence type="ECO:0000313" key="1">
    <source>
        <dbReference type="EMBL" id="CAG8834197.1"/>
    </source>
</evidence>
<proteinExistence type="predicted"/>
<name>A0ACA9SD29_9GLOM</name>
<reference evidence="1" key="1">
    <citation type="submission" date="2021-06" db="EMBL/GenBank/DDBJ databases">
        <authorList>
            <person name="Kallberg Y."/>
            <person name="Tangrot J."/>
            <person name="Rosling A."/>
        </authorList>
    </citation>
    <scope>NUCLEOTIDE SEQUENCE</scope>
    <source>
        <strain evidence="1">MA461A</strain>
    </source>
</reference>
<dbReference type="Proteomes" id="UP000789920">
    <property type="component" value="Unassembled WGS sequence"/>
</dbReference>
<feature type="non-terminal residue" evidence="1">
    <location>
        <position position="1"/>
    </location>
</feature>